<name>A0A397TZI2_9GLOM</name>
<accession>A0A397TZI2</accession>
<dbReference type="InterPro" id="IPR008922">
    <property type="entry name" value="Di-copper_centre_dom_sf"/>
</dbReference>
<dbReference type="AlphaFoldDB" id="A0A397TZI2"/>
<feature type="domain" description="Hemocyanin C-terminal" evidence="2">
    <location>
        <begin position="173"/>
        <end position="287"/>
    </location>
</feature>
<keyword evidence="1" id="KW-0479">Metal-binding</keyword>
<dbReference type="InterPro" id="IPR014756">
    <property type="entry name" value="Ig_E-set"/>
</dbReference>
<comment type="caution">
    <text evidence="3">The sequence shown here is derived from an EMBL/GenBank/DDBJ whole genome shotgun (WGS) entry which is preliminary data.</text>
</comment>
<dbReference type="InterPro" id="IPR005203">
    <property type="entry name" value="Hemocyanin_C"/>
</dbReference>
<dbReference type="Gene3D" id="2.60.40.1520">
    <property type="entry name" value="Hemocyanin, C-terminal domain"/>
    <property type="match status" value="1"/>
</dbReference>
<dbReference type="Gene3D" id="1.10.1280.10">
    <property type="entry name" value="Di-copper center containing domain from catechol oxidase"/>
    <property type="match status" value="1"/>
</dbReference>
<dbReference type="SUPFAM" id="SSF81296">
    <property type="entry name" value="E set domains"/>
    <property type="match status" value="1"/>
</dbReference>
<evidence type="ECO:0000313" key="4">
    <source>
        <dbReference type="Proteomes" id="UP000266673"/>
    </source>
</evidence>
<dbReference type="Pfam" id="PF03723">
    <property type="entry name" value="Hemocyanin_C"/>
    <property type="match status" value="1"/>
</dbReference>
<dbReference type="InterPro" id="IPR037020">
    <property type="entry name" value="Hemocyanin_C_sf"/>
</dbReference>
<keyword evidence="4" id="KW-1185">Reference proteome</keyword>
<evidence type="ECO:0000256" key="1">
    <source>
        <dbReference type="ARBA" id="ARBA00022723"/>
    </source>
</evidence>
<sequence length="292" mass="33566">MYLVAVGLDPVILLKDYKNPIQKYDYRLPNSSIDPGSIKMIDGWLSAINKLIDDGNDLDKLGRTIDPDRINNDGFEDNKWKAKYDNQQVIDVLKKNPDVGKAVPKGLIGNGFITAKDPAFYRWHHLMNWLKFVQVVKKIDGKNMLKKIMHKFNILEPVATKKLVTLKSIYCSRHDRKQWIEMDKFKVKLNKSGETIISHAAELSSVIRKLVQKVFDDTPGDDFDNNYCGCSWPCHLLLPHGTREGMKFKLFVFILDWNVDKVPDSTEECSLSMCGRKIANKRPELYPDAHDI</sequence>
<dbReference type="OrthoDB" id="10468569at2759"/>
<dbReference type="PANTHER" id="PTHR11511">
    <property type="entry name" value="LARVAL STORAGE PROTEIN/PHENOLOXIDASE"/>
    <property type="match status" value="1"/>
</dbReference>
<organism evidence="3 4">
    <name type="scientific">Gigaspora rosea</name>
    <dbReference type="NCBI Taxonomy" id="44941"/>
    <lineage>
        <taxon>Eukaryota</taxon>
        <taxon>Fungi</taxon>
        <taxon>Fungi incertae sedis</taxon>
        <taxon>Mucoromycota</taxon>
        <taxon>Glomeromycotina</taxon>
        <taxon>Glomeromycetes</taxon>
        <taxon>Diversisporales</taxon>
        <taxon>Gigasporaceae</taxon>
        <taxon>Gigaspora</taxon>
    </lineage>
</organism>
<evidence type="ECO:0000259" key="2">
    <source>
        <dbReference type="Pfam" id="PF03723"/>
    </source>
</evidence>
<gene>
    <name evidence="3" type="ORF">C2G38_2225069</name>
</gene>
<dbReference type="Proteomes" id="UP000266673">
    <property type="component" value="Unassembled WGS sequence"/>
</dbReference>
<dbReference type="InterPro" id="IPR013788">
    <property type="entry name" value="Hemocyanin/hexamerin"/>
</dbReference>
<dbReference type="STRING" id="44941.A0A397TZI2"/>
<evidence type="ECO:0000313" key="3">
    <source>
        <dbReference type="EMBL" id="RIB03425.1"/>
    </source>
</evidence>
<reference evidence="3 4" key="1">
    <citation type="submission" date="2018-06" db="EMBL/GenBank/DDBJ databases">
        <title>Comparative genomics reveals the genomic features of Rhizophagus irregularis, R. cerebriforme, R. diaphanum and Gigaspora rosea, and their symbiotic lifestyle signature.</title>
        <authorList>
            <person name="Morin E."/>
            <person name="San Clemente H."/>
            <person name="Chen E.C.H."/>
            <person name="De La Providencia I."/>
            <person name="Hainaut M."/>
            <person name="Kuo A."/>
            <person name="Kohler A."/>
            <person name="Murat C."/>
            <person name="Tang N."/>
            <person name="Roy S."/>
            <person name="Loubradou J."/>
            <person name="Henrissat B."/>
            <person name="Grigoriev I.V."/>
            <person name="Corradi N."/>
            <person name="Roux C."/>
            <person name="Martin F.M."/>
        </authorList>
    </citation>
    <scope>NUCLEOTIDE SEQUENCE [LARGE SCALE GENOMIC DNA]</scope>
    <source>
        <strain evidence="3 4">DAOM 194757</strain>
    </source>
</reference>
<dbReference type="GO" id="GO:0046872">
    <property type="term" value="F:metal ion binding"/>
    <property type="evidence" value="ECO:0007669"/>
    <property type="project" value="UniProtKB-KW"/>
</dbReference>
<dbReference type="EMBL" id="QKWP01002412">
    <property type="protein sequence ID" value="RIB03425.1"/>
    <property type="molecule type" value="Genomic_DNA"/>
</dbReference>
<protein>
    <submittedName>
        <fullName evidence="3">Hemocyanin, ig-like domain-containing protein</fullName>
    </submittedName>
</protein>
<dbReference type="PANTHER" id="PTHR11511:SF4">
    <property type="entry name" value="PHENOLOXIDASE 2-RELATED"/>
    <property type="match status" value="1"/>
</dbReference>
<proteinExistence type="predicted"/>